<sequence>MRHKKDNPVKSISLENIRSLPLSLRFNDDTSLVRANHLLKSQRKSFPGELSTNDYLMSINNTKLNSNISSNNNPNNKNINLHGSNTFNNKISNRPNIKFEMYDEDLMARGNSSDIINMDITRNGNCNNKYISNSNSSSSSIGDGDKTSIDHPNKQHANLLDFKVNTQARNNDDMNVNSNVNRYSGTNIISSSNDTRLKSDIQADNLNLEETQEDDIIDDEVVEEEAVEEDEDEEEAIDEDQDEDFANVDEIDGPILATPRNNEPPSSPLLSARKAIDMKTAQGVSIPSKISKQSLNQDDKNKTLLASIQNGNSINSTNNDAVSNDNSNKNDNVNENKASCVSNTPATTTPISTSTTTFFSTSTSNKVDYNLPVDNQLKQKLEERAAQLMESKDISVGTNLKLDWSLKDFYGLNYELDNWFSSPDFSLFKSMVHSFNSSIESPEDFIDDEKYCLKTINRLVDSLPKKIPIENNSKFLHLNSYSNDILHKTSILLLTYIAMGTFSLTEDINGQLIEIKKNVRLLIPNLLKIIESFKFIAIQCRDSEVDLKNKSQQLFCMSTIIYFIVSVCLEERELYFQNEKIKLDNNSPYYGNLDKTNSRDETNFIFMAIEYFQSSGFLQFLTRYIEHWRWSSRLSMRIRNIINLCFKLLVLQFGDRDLYKVAKSEISKLHGIDIEKKTSKNLTISPLHYQAFREDIISRYPDCKLPLSNLPEERDNSNSLSQFLQIPRPKSKNPINLSLAEPNQHLATPCPSPPRSRSSSDSCLDFNNMPLYQFNHTQRSRKSLQTNMSFPNLYPSDDEDGLDSLSKRITIYDDKDDHDVRIPFSIKEASNILSRNVEIKLSIKQLWHERDLFMTTERGWQPNTSSDTYNYISYENKENNQFINIMKRVDQFYKDSLPSFNSLIFVLLQTIESNLSNPEYKEMDKEESTGTPSNENNSNEEKEKDGNGSKDNISVKYANEIPNLAVLTPQLEIIKAKQQVLRSSTGIIFIILRWLKLNHILKFEYFSVLLYDSRYFTICTALLNKVAENYSDKAFNRMMTSKNSLWKECSKYNANYTSFYDSSSQLPVKTDITVLSSLSYLLRILRKITGNKTQRIKELPVPLGIIFKKLYKIFNLDIYHPMLRIMRELTPFKNKRWKSEHMELISGVYLYEKLELIENWVTGKEISSELNDACAQEIALRALLQFYNFLHYEHSMEDMGYAQRPNSESYLINTESESVGL</sequence>
<dbReference type="InterPro" id="IPR040185">
    <property type="entry name" value="Far11/STRP"/>
</dbReference>
<protein>
    <recommendedName>
        <fullName evidence="6">Factor arrest protein 11</fullName>
    </recommendedName>
</protein>
<dbReference type="Pfam" id="PF07923">
    <property type="entry name" value="N1221"/>
    <property type="match status" value="1"/>
</dbReference>
<dbReference type="AlphaFoldDB" id="I2H2E9"/>
<dbReference type="EMBL" id="HE806319">
    <property type="protein sequence ID" value="CCH60551.1"/>
    <property type="molecule type" value="Genomic_DNA"/>
</dbReference>
<dbReference type="GO" id="GO:0005783">
    <property type="term" value="C:endoplasmic reticulum"/>
    <property type="evidence" value="ECO:0007669"/>
    <property type="project" value="EnsemblFungi"/>
</dbReference>
<proteinExistence type="predicted"/>
<dbReference type="SMART" id="SM01293">
    <property type="entry name" value="DUF3402"/>
    <property type="match status" value="1"/>
</dbReference>
<evidence type="ECO:0000259" key="2">
    <source>
        <dbReference type="SMART" id="SM01292"/>
    </source>
</evidence>
<feature type="region of interest" description="Disordered" evidence="1">
    <location>
        <begin position="918"/>
        <end position="951"/>
    </location>
</feature>
<dbReference type="RefSeq" id="XP_004180070.1">
    <property type="nucleotide sequence ID" value="XM_004180022.1"/>
</dbReference>
<dbReference type="GO" id="GO:0016239">
    <property type="term" value="P:positive regulation of macroautophagy"/>
    <property type="evidence" value="ECO:0007669"/>
    <property type="project" value="EnsemblFungi"/>
</dbReference>
<feature type="domain" description="Far11/STRP N-terminal" evidence="2">
    <location>
        <begin position="399"/>
        <end position="716"/>
    </location>
</feature>
<dbReference type="GO" id="GO:0031573">
    <property type="term" value="P:mitotic intra-S DNA damage checkpoint signaling"/>
    <property type="evidence" value="ECO:0007669"/>
    <property type="project" value="EnsemblFungi"/>
</dbReference>
<dbReference type="GO" id="GO:0007010">
    <property type="term" value="P:cytoskeleton organization"/>
    <property type="evidence" value="ECO:0007669"/>
    <property type="project" value="TreeGrafter"/>
</dbReference>
<dbReference type="STRING" id="1071380.I2H2E9"/>
<dbReference type="GO" id="GO:0000321">
    <property type="term" value="P:re-entry into mitotic cell cycle after pheromone arrest"/>
    <property type="evidence" value="ECO:0007669"/>
    <property type="project" value="EnsemblFungi"/>
</dbReference>
<feature type="region of interest" description="Disordered" evidence="1">
    <location>
        <begin position="309"/>
        <end position="347"/>
    </location>
</feature>
<dbReference type="PANTHER" id="PTHR13239">
    <property type="entry name" value="PROTEIN REQUIRED FOR HYPHAL ANASTOMOSIS HAM-2"/>
    <property type="match status" value="1"/>
</dbReference>
<accession>I2H2E9</accession>
<evidence type="ECO:0008006" key="6">
    <source>
        <dbReference type="Google" id="ProtNLM"/>
    </source>
</evidence>
<reference evidence="4 5" key="1">
    <citation type="journal article" date="2011" name="Proc. Natl. Acad. Sci. U.S.A.">
        <title>Evolutionary erosion of yeast sex chromosomes by mating-type switching accidents.</title>
        <authorList>
            <person name="Gordon J.L."/>
            <person name="Armisen D."/>
            <person name="Proux-Wera E."/>
            <person name="Oheigeartaigh S.S."/>
            <person name="Byrne K.P."/>
            <person name="Wolfe K.H."/>
        </authorList>
    </citation>
    <scope>NUCLEOTIDE SEQUENCE [LARGE SCALE GENOMIC DNA]</scope>
    <source>
        <strain evidence="5">ATCC 34711 / CBS 6284 / DSM 70876 / NBRC 10599 / NRRL Y-10934 / UCD 77-7</strain>
    </source>
</reference>
<evidence type="ECO:0000313" key="4">
    <source>
        <dbReference type="EMBL" id="CCH60551.1"/>
    </source>
</evidence>
<feature type="region of interest" description="Disordered" evidence="1">
    <location>
        <begin position="204"/>
        <end position="246"/>
    </location>
</feature>
<dbReference type="InParanoid" id="I2H2E9"/>
<dbReference type="InterPro" id="IPR021819">
    <property type="entry name" value="Far11/STRP_C"/>
</dbReference>
<dbReference type="FunCoup" id="I2H2E9">
    <property type="interactions" value="46"/>
</dbReference>
<dbReference type="GO" id="GO:0005829">
    <property type="term" value="C:cytosol"/>
    <property type="evidence" value="ECO:0007669"/>
    <property type="project" value="TreeGrafter"/>
</dbReference>
<feature type="compositionally biased region" description="Basic and acidic residues" evidence="1">
    <location>
        <begin position="919"/>
        <end position="928"/>
    </location>
</feature>
<name>I2H2E9_HENB6</name>
<organism evidence="4 5">
    <name type="scientific">Henningerozyma blattae (strain ATCC 34711 / CBS 6284 / DSM 70876 / NBRC 10599 / NRRL Y-10934 / UCD 77-7)</name>
    <name type="common">Yeast</name>
    <name type="synonym">Tetrapisispora blattae</name>
    <dbReference type="NCBI Taxonomy" id="1071380"/>
    <lineage>
        <taxon>Eukaryota</taxon>
        <taxon>Fungi</taxon>
        <taxon>Dikarya</taxon>
        <taxon>Ascomycota</taxon>
        <taxon>Saccharomycotina</taxon>
        <taxon>Saccharomycetes</taxon>
        <taxon>Saccharomycetales</taxon>
        <taxon>Saccharomycetaceae</taxon>
        <taxon>Henningerozyma</taxon>
    </lineage>
</organism>
<keyword evidence="5" id="KW-1185">Reference proteome</keyword>
<feature type="region of interest" description="Disordered" evidence="1">
    <location>
        <begin position="743"/>
        <end position="762"/>
    </location>
</feature>
<dbReference type="GeneID" id="14495655"/>
<feature type="compositionally biased region" description="Basic and acidic residues" evidence="1">
    <location>
        <begin position="939"/>
        <end position="948"/>
    </location>
</feature>
<dbReference type="PANTHER" id="PTHR13239:SF4">
    <property type="entry name" value="AT25231P"/>
    <property type="match status" value="1"/>
</dbReference>
<dbReference type="InterPro" id="IPR012486">
    <property type="entry name" value="Far11/STRP_N"/>
</dbReference>
<dbReference type="SMART" id="SM01292">
    <property type="entry name" value="N1221"/>
    <property type="match status" value="1"/>
</dbReference>
<dbReference type="Pfam" id="PF11882">
    <property type="entry name" value="DUF3402"/>
    <property type="match status" value="2"/>
</dbReference>
<evidence type="ECO:0000256" key="1">
    <source>
        <dbReference type="SAM" id="MobiDB-lite"/>
    </source>
</evidence>
<dbReference type="KEGG" id="tbl:TBLA_0D00410"/>
<dbReference type="GO" id="GO:0000138">
    <property type="term" value="C:Golgi trans cisterna"/>
    <property type="evidence" value="ECO:0007669"/>
    <property type="project" value="EnsemblFungi"/>
</dbReference>
<dbReference type="HOGENOM" id="CLU_003184_1_0_1"/>
<feature type="compositionally biased region" description="Low complexity" evidence="1">
    <location>
        <begin position="315"/>
        <end position="347"/>
    </location>
</feature>
<dbReference type="eggNOG" id="KOG3680">
    <property type="taxonomic scope" value="Eukaryota"/>
</dbReference>
<dbReference type="OrthoDB" id="18234at2759"/>
<dbReference type="Proteomes" id="UP000002866">
    <property type="component" value="Chromosome 4"/>
</dbReference>
<evidence type="ECO:0000259" key="3">
    <source>
        <dbReference type="SMART" id="SM01293"/>
    </source>
</evidence>
<feature type="domain" description="Far11/STRP C-terminal" evidence="3">
    <location>
        <begin position="823"/>
        <end position="1218"/>
    </location>
</feature>
<feature type="compositionally biased region" description="Acidic residues" evidence="1">
    <location>
        <begin position="210"/>
        <end position="246"/>
    </location>
</feature>
<gene>
    <name evidence="4" type="primary">TBLA0D00410</name>
    <name evidence="4" type="ORF">TBLA_0D00410</name>
</gene>
<evidence type="ECO:0000313" key="5">
    <source>
        <dbReference type="Proteomes" id="UP000002866"/>
    </source>
</evidence>